<dbReference type="Pfam" id="PF18676">
    <property type="entry name" value="MBG_2"/>
    <property type="match status" value="2"/>
</dbReference>
<dbReference type="KEGG" id="fnk:E1750_10145"/>
<dbReference type="EMBL" id="CP037933">
    <property type="protein sequence ID" value="QBN19144.1"/>
    <property type="molecule type" value="Genomic_DNA"/>
</dbReference>
<feature type="domain" description="MBG" evidence="1">
    <location>
        <begin position="400"/>
        <end position="481"/>
    </location>
</feature>
<dbReference type="InterPro" id="IPR018247">
    <property type="entry name" value="EF_Hand_1_Ca_BS"/>
</dbReference>
<sequence>MRIYLLNLKMRVALFFLMIFCFVCSTYGQTSGDYRSVSSGNWSTVGTWQRHNGTSWVVAPDYPGQSLPCRVFISDNTTVTADVSIFSNKPTRLEFTPLATNAVLNINPNISIEINGNVVIASPGSGVNYGDAILNVGAGSLAIGGILSLNDTQGPNNDCELRIGSGSVTVLGTEARMLGVANENAIIFDGSGFFVTNASTISLSGGSLVAGTGTVEFNGTGVQTINNYNFNNLVLSGSGIKTIVSGATIANNLTITGTAKARITSNFTIPSLIFSAIGQTASTYGSTLSVAAVKNDTYFDNTTGGTGIITVTNITPDITPTIGTYTYTGVPQGPNTATNTGTGTSYTYSYQNSGAAAYGPTAIPPTNAGNYTVVATVAANGTYASRTSAPTLFTIAKKNLTITANSDSKLVGLTYTVGANSTAFSSFGLQNGETIGTITTASTGAINTAIVGSYPIVPSAAVGGTFSAANYTIGYTNGTLTVSNASTGDYRSRVSGVWTDVNTWERWDGSAWVTPPATYPSQTTGTGVVYISDGHAVTSGTIFVPDANRASRIELSAGTATSSLTIDGTSTLGASGGIRIRPSTLTGVTRTINVGNGRLNAGNILIEDTGNDGIDSEIIIGNGTVYLGNGNAAMGGNSLRNAIRFSGSGTLQLDGGSGQILGGTIVAGSGRVSFSDSANQNIGAYSFNNLTLTDAGVKTINAAATITGTLTISGSAKAQLPTGANIPVNSLILDTDGKLLGSWGSTASSPTPTYNDDSHFNTNTTAGIITVTKSTPNIIPLSSYVYNGNQQGSASISGTGTPTFSYVNSGGTTYGPSATPPTNAGNYILSASVAANGDFVARTFVDAPFSIAKAPLTITANNGLKEYLDTFTVGAVSTAFTSTGLQAGQTIGTITTASTGAVGSALIGTYPIVPTAAIGGTFAASNYTITYTDGALTVNPRIGDYRSVSSGNWNSLTTWERWTGSAWATPIAAEGYPGQIVDLRVVHIQPGHNINGNITTVDPRRIRDLIFLDGPSASSLSIIGGNSIKVNNQVIVRSGANRDINVGVGFLSVGSFNFTDTGSDSIVSKLTIGTGIVFASGNLVMNGSAQRNVVEFTGSGSLQFINSGTMTGGSLIPSTGTVYYNSTGNQAVGTYAYTNLVLGNNGIKTVSATTTIAANLTINGTASASLNTGTVYTIDSLTLGCLGREDGSWGSTSPIPMPAYTDDTYFENTTGFLNVATNTRPQHATLVVQTCEFPGKITVSPPPIIGATSYTVDGTVPDVALITNTSGVFSGLAPGVYQVYTTSACGNSQPTLITINPLPTKTWNGTSWSPSGAPTADHNIEFTGNYSENTDVTACACTVNSGTVTFPTGRYLKLGGKLTVNTPGTLTFENNASLVQTTNYIGTNNGSITYKRNFSGGQFDYTYWSSPVANQKLLDLSPLTKLDKFYSFNPTANDWDQAADPATTNMAIGKGYIIRGVPSGPLVNSFIGEPVNGNQSIAVVGGASSNLIGNPYPSALDADAFILANASAIDGTLYFWTHNTPIAIGTPNPGTGLYAYSGNDYATYTLAGGVATKAGNTTPEWVDSNKNRVVDSGEFTDNNGNGTLDKGEWIDANVIGTLETGEWTDYNKNNFAETGEWTDIDKDGRLDLGEWTDSNNDSVKDFGEWTDTDGDDVFDTGEWVDASPDKVLDLGVEQISNKPTGYIAAGQSFFTTSTSAGGPVNFTNAMRVDGSSPSNNSDFFKTRNLKTKTNTSIEKNRVWLNLTNSKGAFKQTLVGYITGATNSWDNLYDGESFDGNDFLDFYSINEEKNLTVQGRALPFDENDEVSLGYRIDVAGSFTIKIDEADGLLKNQEVLLEDKLTKNIVNLKAQDYIFSTLAGTFNDRFVLRFKDNTLGLKDPEVQSSQVLVSIKNKQIKINSFAETIEKVTIFDLAGRQIYQKDKLSSNELILADFISSHQALIVKTTLENGSTVSDKIIY</sequence>
<dbReference type="NCBIfam" id="NF033708">
    <property type="entry name" value="T9SS_Cterm_ChiA"/>
    <property type="match status" value="1"/>
</dbReference>
<dbReference type="PROSITE" id="PS00018">
    <property type="entry name" value="EF_HAND_1"/>
    <property type="match status" value="2"/>
</dbReference>
<protein>
    <submittedName>
        <fullName evidence="2">T9SS sorting signal type C domain-containing protein</fullName>
    </submittedName>
</protein>
<keyword evidence="3" id="KW-1185">Reference proteome</keyword>
<name>A0A4P6YE23_9FLAO</name>
<accession>A0A4P6YE23</accession>
<dbReference type="InterPro" id="IPR041286">
    <property type="entry name" value="MBG_2"/>
</dbReference>
<dbReference type="OrthoDB" id="1652165at2"/>
<reference evidence="3" key="1">
    <citation type="submission" date="2019-03" db="EMBL/GenBank/DDBJ databases">
        <title>Flavobacterium sp.</title>
        <authorList>
            <person name="Kim H."/>
        </authorList>
    </citation>
    <scope>NUCLEOTIDE SEQUENCE [LARGE SCALE GENOMIC DNA]</scope>
    <source>
        <strain evidence="3">GS13</strain>
    </source>
</reference>
<evidence type="ECO:0000313" key="3">
    <source>
        <dbReference type="Proteomes" id="UP000291124"/>
    </source>
</evidence>
<proteinExistence type="predicted"/>
<organism evidence="2 3">
    <name type="scientific">Flavobacterium nackdongense</name>
    <dbReference type="NCBI Taxonomy" id="2547394"/>
    <lineage>
        <taxon>Bacteria</taxon>
        <taxon>Pseudomonadati</taxon>
        <taxon>Bacteroidota</taxon>
        <taxon>Flavobacteriia</taxon>
        <taxon>Flavobacteriales</taxon>
        <taxon>Flavobacteriaceae</taxon>
        <taxon>Flavobacterium</taxon>
    </lineage>
</organism>
<evidence type="ECO:0000259" key="1">
    <source>
        <dbReference type="Pfam" id="PF18676"/>
    </source>
</evidence>
<evidence type="ECO:0000313" key="2">
    <source>
        <dbReference type="EMBL" id="QBN19144.1"/>
    </source>
</evidence>
<gene>
    <name evidence="2" type="ORF">E1750_10145</name>
</gene>
<feature type="domain" description="MBG" evidence="1">
    <location>
        <begin position="856"/>
        <end position="937"/>
    </location>
</feature>
<dbReference type="RefSeq" id="WP_133276663.1">
    <property type="nucleotide sequence ID" value="NZ_CP037933.1"/>
</dbReference>
<dbReference type="Proteomes" id="UP000291124">
    <property type="component" value="Chromosome"/>
</dbReference>